<proteinExistence type="predicted"/>
<dbReference type="Proteomes" id="UP001589740">
    <property type="component" value="Unassembled WGS sequence"/>
</dbReference>
<organism evidence="1 2">
    <name type="scientific">Salinicoccus siamensis</name>
    <dbReference type="NCBI Taxonomy" id="381830"/>
    <lineage>
        <taxon>Bacteria</taxon>
        <taxon>Bacillati</taxon>
        <taxon>Bacillota</taxon>
        <taxon>Bacilli</taxon>
        <taxon>Bacillales</taxon>
        <taxon>Staphylococcaceae</taxon>
        <taxon>Salinicoccus</taxon>
    </lineage>
</organism>
<name>A0ABV5Z8X1_9STAP</name>
<dbReference type="EMBL" id="JBHMAH010000031">
    <property type="protein sequence ID" value="MFB9861472.1"/>
    <property type="molecule type" value="Genomic_DNA"/>
</dbReference>
<keyword evidence="2" id="KW-1185">Reference proteome</keyword>
<sequence>MTVRMVHFNFKRGIKCPFCHSFDWQTIGSNFGRCDACGKVVGIQAITAEYFNRLHMISPDIHYKRRDIIDHLKLELSEYTLQKIIRQNFIKLEGHTRIYRFSPCTRLWPAINAASLVK</sequence>
<comment type="caution">
    <text evidence="1">The sequence shown here is derived from an EMBL/GenBank/DDBJ whole genome shotgun (WGS) entry which is preliminary data.</text>
</comment>
<evidence type="ECO:0000313" key="2">
    <source>
        <dbReference type="Proteomes" id="UP001589740"/>
    </source>
</evidence>
<accession>A0ABV5Z8X1</accession>
<evidence type="ECO:0008006" key="3">
    <source>
        <dbReference type="Google" id="ProtNLM"/>
    </source>
</evidence>
<evidence type="ECO:0000313" key="1">
    <source>
        <dbReference type="EMBL" id="MFB9861472.1"/>
    </source>
</evidence>
<dbReference type="RefSeq" id="WP_380571782.1">
    <property type="nucleotide sequence ID" value="NZ_JBHMAH010000031.1"/>
</dbReference>
<reference evidence="1 2" key="1">
    <citation type="submission" date="2024-09" db="EMBL/GenBank/DDBJ databases">
        <authorList>
            <person name="Sun Q."/>
            <person name="Mori K."/>
        </authorList>
    </citation>
    <scope>NUCLEOTIDE SEQUENCE [LARGE SCALE GENOMIC DNA]</scope>
    <source>
        <strain evidence="1 2">JCM 12822</strain>
    </source>
</reference>
<gene>
    <name evidence="1" type="ORF">ACFFLE_10380</name>
</gene>
<protein>
    <recommendedName>
        <fullName evidence="3">Transposase-like zinc ribbon protein</fullName>
    </recommendedName>
</protein>